<keyword evidence="2" id="KW-1185">Reference proteome</keyword>
<proteinExistence type="predicted"/>
<sequence length="69" mass="7660">MALSLIRGKGLQYGNTQLRFLSSISTMKKGLVLGIYETDDESNISLTPTAAKYDELVKGKLQKNILLRD</sequence>
<organism evidence="1 2">
    <name type="scientific">Habropoda laboriosa</name>
    <dbReference type="NCBI Taxonomy" id="597456"/>
    <lineage>
        <taxon>Eukaryota</taxon>
        <taxon>Metazoa</taxon>
        <taxon>Ecdysozoa</taxon>
        <taxon>Arthropoda</taxon>
        <taxon>Hexapoda</taxon>
        <taxon>Insecta</taxon>
        <taxon>Pterygota</taxon>
        <taxon>Neoptera</taxon>
        <taxon>Endopterygota</taxon>
        <taxon>Hymenoptera</taxon>
        <taxon>Apocrita</taxon>
        <taxon>Aculeata</taxon>
        <taxon>Apoidea</taxon>
        <taxon>Anthophila</taxon>
        <taxon>Apidae</taxon>
        <taxon>Habropoda</taxon>
    </lineage>
</organism>
<dbReference type="OrthoDB" id="412814at2759"/>
<evidence type="ECO:0000313" key="1">
    <source>
        <dbReference type="EMBL" id="KOC71004.1"/>
    </source>
</evidence>
<reference evidence="1 2" key="1">
    <citation type="submission" date="2015-07" db="EMBL/GenBank/DDBJ databases">
        <title>The genome of Habropoda laboriosa.</title>
        <authorList>
            <person name="Pan H."/>
            <person name="Kapheim K."/>
        </authorList>
    </citation>
    <scope>NUCLEOTIDE SEQUENCE [LARGE SCALE GENOMIC DNA]</scope>
    <source>
        <strain evidence="1">0110345459</strain>
    </source>
</reference>
<dbReference type="Proteomes" id="UP000053825">
    <property type="component" value="Unassembled WGS sequence"/>
</dbReference>
<dbReference type="AlphaFoldDB" id="A0A0L7RJJ2"/>
<dbReference type="Gene3D" id="3.40.220.10">
    <property type="entry name" value="Leucine Aminopeptidase, subunit E, domain 1"/>
    <property type="match status" value="1"/>
</dbReference>
<dbReference type="InterPro" id="IPR043472">
    <property type="entry name" value="Macro_dom-like"/>
</dbReference>
<protein>
    <submittedName>
        <fullName evidence="1">Uncharacterized protein</fullName>
    </submittedName>
</protein>
<name>A0A0L7RJJ2_9HYME</name>
<evidence type="ECO:0000313" key="2">
    <source>
        <dbReference type="Proteomes" id="UP000053825"/>
    </source>
</evidence>
<accession>A0A0L7RJJ2</accession>
<gene>
    <name evidence="1" type="ORF">WH47_04990</name>
</gene>
<dbReference type="EMBL" id="KQ414581">
    <property type="protein sequence ID" value="KOC71004.1"/>
    <property type="molecule type" value="Genomic_DNA"/>
</dbReference>